<gene>
    <name evidence="7" type="ORF">GS18_0202405</name>
</gene>
<dbReference type="EMBL" id="JNVC02000001">
    <property type="protein sequence ID" value="KEZ53826.1"/>
    <property type="molecule type" value="Genomic_DNA"/>
</dbReference>
<keyword evidence="4 6" id="KW-1133">Transmembrane helix</keyword>
<keyword evidence="5 6" id="KW-0472">Membrane</keyword>
<keyword evidence="2" id="KW-1003">Cell membrane</keyword>
<organism evidence="7 8">
    <name type="scientific">Metabacillus indicus</name>
    <name type="common">Bacillus indicus</name>
    <dbReference type="NCBI Taxonomy" id="246786"/>
    <lineage>
        <taxon>Bacteria</taxon>
        <taxon>Bacillati</taxon>
        <taxon>Bacillota</taxon>
        <taxon>Bacilli</taxon>
        <taxon>Bacillales</taxon>
        <taxon>Bacillaceae</taxon>
        <taxon>Metabacillus</taxon>
    </lineage>
</organism>
<dbReference type="STRING" id="246786.GS18_0202405"/>
<protein>
    <recommendedName>
        <fullName evidence="9">YitT family protein</fullName>
    </recommendedName>
</protein>
<proteinExistence type="predicted"/>
<evidence type="ECO:0000313" key="8">
    <source>
        <dbReference type="Proteomes" id="UP000028549"/>
    </source>
</evidence>
<feature type="transmembrane region" description="Helical" evidence="6">
    <location>
        <begin position="72"/>
        <end position="90"/>
    </location>
</feature>
<name>A0A084H2L4_METID</name>
<accession>A0A084H2L4</accession>
<keyword evidence="3 6" id="KW-0812">Transmembrane</keyword>
<evidence type="ECO:0000313" key="7">
    <source>
        <dbReference type="EMBL" id="KEZ53826.1"/>
    </source>
</evidence>
<evidence type="ECO:0000256" key="1">
    <source>
        <dbReference type="ARBA" id="ARBA00004651"/>
    </source>
</evidence>
<dbReference type="InterPro" id="IPR051461">
    <property type="entry name" value="UPF0750_membrane"/>
</dbReference>
<comment type="caution">
    <text evidence="7">The sequence shown here is derived from an EMBL/GenBank/DDBJ whole genome shotgun (WGS) entry which is preliminary data.</text>
</comment>
<evidence type="ECO:0000256" key="4">
    <source>
        <dbReference type="ARBA" id="ARBA00022989"/>
    </source>
</evidence>
<keyword evidence="8" id="KW-1185">Reference proteome</keyword>
<comment type="subcellular location">
    <subcellularLocation>
        <location evidence="1">Cell membrane</location>
        <topology evidence="1">Multi-pass membrane protein</topology>
    </subcellularLocation>
</comment>
<dbReference type="Proteomes" id="UP000028549">
    <property type="component" value="Unassembled WGS sequence"/>
</dbReference>
<dbReference type="PANTHER" id="PTHR33545:SF5">
    <property type="entry name" value="UPF0750 MEMBRANE PROTEIN YITT"/>
    <property type="match status" value="1"/>
</dbReference>
<sequence>MHIVIRWISIITGCFAVSLGVHLLSSSELVIGGTAGMGIVAQHLSAYSFGTLFFVINLPFYALAVTQLGIAFTLRTFISVSILSITSEFLQQTFIVHFPHPVIAAILGGISIGIGLIFLFRNGSSLGGMNILCIFLEKKFGFNPGRTMLITDLMIVGSALLVFGPLQIVYSAIAIFVMTAILGRYHKKAPLERESGHAETEENSVSATA</sequence>
<dbReference type="GO" id="GO:0005886">
    <property type="term" value="C:plasma membrane"/>
    <property type="evidence" value="ECO:0007669"/>
    <property type="project" value="UniProtKB-SubCell"/>
</dbReference>
<dbReference type="PANTHER" id="PTHR33545">
    <property type="entry name" value="UPF0750 MEMBRANE PROTEIN YITT-RELATED"/>
    <property type="match status" value="1"/>
</dbReference>
<dbReference type="InterPro" id="IPR003740">
    <property type="entry name" value="YitT"/>
</dbReference>
<feature type="transmembrane region" description="Helical" evidence="6">
    <location>
        <begin position="102"/>
        <end position="120"/>
    </location>
</feature>
<dbReference type="AlphaFoldDB" id="A0A084H2L4"/>
<dbReference type="RefSeq" id="WP_029565400.1">
    <property type="nucleotide sequence ID" value="NZ_CANLZQ010000002.1"/>
</dbReference>
<feature type="transmembrane region" description="Helical" evidence="6">
    <location>
        <begin position="7"/>
        <end position="24"/>
    </location>
</feature>
<feature type="transmembrane region" description="Helical" evidence="6">
    <location>
        <begin position="44"/>
        <end position="65"/>
    </location>
</feature>
<evidence type="ECO:0000256" key="2">
    <source>
        <dbReference type="ARBA" id="ARBA00022475"/>
    </source>
</evidence>
<evidence type="ECO:0000256" key="6">
    <source>
        <dbReference type="SAM" id="Phobius"/>
    </source>
</evidence>
<dbReference type="OrthoDB" id="1523490at2"/>
<reference evidence="7 8" key="1">
    <citation type="journal article" date="2005" name="Int. J. Syst. Evol. Microbiol.">
        <title>Bacillus cibi sp. nov., isolated from jeotgal, a traditional Korean fermented seafood.</title>
        <authorList>
            <person name="Yoon J.H."/>
            <person name="Lee C.H."/>
            <person name="Oh T.K."/>
        </authorList>
    </citation>
    <scope>NUCLEOTIDE SEQUENCE [LARGE SCALE GENOMIC DNA]</scope>
    <source>
        <strain evidence="7 8">DSM 16189</strain>
    </source>
</reference>
<evidence type="ECO:0000256" key="3">
    <source>
        <dbReference type="ARBA" id="ARBA00022692"/>
    </source>
</evidence>
<dbReference type="Pfam" id="PF02588">
    <property type="entry name" value="YitT_membrane"/>
    <property type="match status" value="1"/>
</dbReference>
<evidence type="ECO:0000256" key="5">
    <source>
        <dbReference type="ARBA" id="ARBA00023136"/>
    </source>
</evidence>
<evidence type="ECO:0008006" key="9">
    <source>
        <dbReference type="Google" id="ProtNLM"/>
    </source>
</evidence>